<name>A0A4R2L2W3_9GAMM</name>
<dbReference type="InterPro" id="IPR001757">
    <property type="entry name" value="P_typ_ATPase"/>
</dbReference>
<dbReference type="GO" id="GO:0005886">
    <property type="term" value="C:plasma membrane"/>
    <property type="evidence" value="ECO:0007669"/>
    <property type="project" value="UniProtKB-SubCell"/>
</dbReference>
<gene>
    <name evidence="12" type="ORF">EV699_11923</name>
</gene>
<dbReference type="SUPFAM" id="SSF56784">
    <property type="entry name" value="HAD-like"/>
    <property type="match status" value="1"/>
</dbReference>
<feature type="transmembrane region" description="Helical" evidence="10">
    <location>
        <begin position="283"/>
        <end position="307"/>
    </location>
</feature>
<dbReference type="OrthoDB" id="9814270at2"/>
<evidence type="ECO:0000313" key="13">
    <source>
        <dbReference type="Proteomes" id="UP000295765"/>
    </source>
</evidence>
<dbReference type="AlphaFoldDB" id="A0A4R2L2W3"/>
<dbReference type="GO" id="GO:0030007">
    <property type="term" value="P:intracellular potassium ion homeostasis"/>
    <property type="evidence" value="ECO:0007669"/>
    <property type="project" value="TreeGrafter"/>
</dbReference>
<dbReference type="PROSITE" id="PS00154">
    <property type="entry name" value="ATPASE_E1_E2"/>
    <property type="match status" value="1"/>
</dbReference>
<evidence type="ECO:0000313" key="12">
    <source>
        <dbReference type="EMBL" id="TCO79567.1"/>
    </source>
</evidence>
<dbReference type="Gene3D" id="3.40.50.1000">
    <property type="entry name" value="HAD superfamily/HAD-like"/>
    <property type="match status" value="1"/>
</dbReference>
<dbReference type="InterPro" id="IPR044492">
    <property type="entry name" value="P_typ_ATPase_HD_dom"/>
</dbReference>
<keyword evidence="8 10" id="KW-1133">Transmembrane helix</keyword>
<feature type="transmembrane region" description="Helical" evidence="10">
    <location>
        <begin position="90"/>
        <end position="108"/>
    </location>
</feature>
<accession>A0A4R2L2W3</accession>
<dbReference type="InterPro" id="IPR023298">
    <property type="entry name" value="ATPase_P-typ_TM_dom_sf"/>
</dbReference>
<dbReference type="InterPro" id="IPR050510">
    <property type="entry name" value="Cation_transp_ATPase_P-type"/>
</dbReference>
<comment type="subcellular location">
    <subcellularLocation>
        <location evidence="1">Cell membrane</location>
        <topology evidence="1">Multi-pass membrane protein</topology>
    </subcellularLocation>
</comment>
<dbReference type="GO" id="GO:1990573">
    <property type="term" value="P:potassium ion import across plasma membrane"/>
    <property type="evidence" value="ECO:0007669"/>
    <property type="project" value="TreeGrafter"/>
</dbReference>
<dbReference type="SFLD" id="SFLDF00027">
    <property type="entry name" value="p-type_atpase"/>
    <property type="match status" value="1"/>
</dbReference>
<dbReference type="Gene3D" id="2.70.150.10">
    <property type="entry name" value="Calcium-transporting ATPase, cytoplasmic transduction domain A"/>
    <property type="match status" value="1"/>
</dbReference>
<dbReference type="Pfam" id="PF00122">
    <property type="entry name" value="E1-E2_ATPase"/>
    <property type="match status" value="1"/>
</dbReference>
<dbReference type="Gene3D" id="1.20.1110.10">
    <property type="entry name" value="Calcium-transporting ATPase, transmembrane domain"/>
    <property type="match status" value="1"/>
</dbReference>
<dbReference type="CDD" id="cd02080">
    <property type="entry name" value="P-type_ATPase_cation"/>
    <property type="match status" value="1"/>
</dbReference>
<protein>
    <submittedName>
        <fullName evidence="12">Calcium-translocating P-type ATPase</fullName>
    </submittedName>
</protein>
<keyword evidence="3" id="KW-1003">Cell membrane</keyword>
<feature type="transmembrane region" description="Helical" evidence="10">
    <location>
        <begin position="767"/>
        <end position="790"/>
    </location>
</feature>
<feature type="domain" description="Cation-transporting P-type ATPase N-terminal" evidence="11">
    <location>
        <begin position="12"/>
        <end position="85"/>
    </location>
</feature>
<dbReference type="Pfam" id="PF13246">
    <property type="entry name" value="Cation_ATPase"/>
    <property type="match status" value="1"/>
</dbReference>
<dbReference type="PANTHER" id="PTHR43294">
    <property type="entry name" value="SODIUM/POTASSIUM-TRANSPORTING ATPASE SUBUNIT ALPHA"/>
    <property type="match status" value="1"/>
</dbReference>
<proteinExistence type="inferred from homology"/>
<dbReference type="Pfam" id="PF00690">
    <property type="entry name" value="Cation_ATPase_N"/>
    <property type="match status" value="1"/>
</dbReference>
<dbReference type="GO" id="GO:1902600">
    <property type="term" value="P:proton transmembrane transport"/>
    <property type="evidence" value="ECO:0007669"/>
    <property type="project" value="TreeGrafter"/>
</dbReference>
<dbReference type="NCBIfam" id="TIGR01494">
    <property type="entry name" value="ATPase_P-type"/>
    <property type="match status" value="2"/>
</dbReference>
<feature type="transmembrane region" description="Helical" evidence="10">
    <location>
        <begin position="802"/>
        <end position="820"/>
    </location>
</feature>
<evidence type="ECO:0000256" key="1">
    <source>
        <dbReference type="ARBA" id="ARBA00004651"/>
    </source>
</evidence>
<dbReference type="SUPFAM" id="SSF81660">
    <property type="entry name" value="Metal cation-transporting ATPase, ATP-binding domain N"/>
    <property type="match status" value="1"/>
</dbReference>
<dbReference type="GO" id="GO:0005524">
    <property type="term" value="F:ATP binding"/>
    <property type="evidence" value="ECO:0007669"/>
    <property type="project" value="UniProtKB-KW"/>
</dbReference>
<dbReference type="FunFam" id="3.40.50.1000:FF:000001">
    <property type="entry name" value="Phospholipid-transporting ATPase IC"/>
    <property type="match status" value="1"/>
</dbReference>
<keyword evidence="7" id="KW-1278">Translocase</keyword>
<dbReference type="InterPro" id="IPR018303">
    <property type="entry name" value="ATPase_P-typ_P_site"/>
</dbReference>
<feature type="transmembrane region" description="Helical" evidence="10">
    <location>
        <begin position="729"/>
        <end position="747"/>
    </location>
</feature>
<keyword evidence="4 10" id="KW-0812">Transmembrane</keyword>
<dbReference type="Pfam" id="PF08282">
    <property type="entry name" value="Hydrolase_3"/>
    <property type="match status" value="1"/>
</dbReference>
<evidence type="ECO:0000256" key="10">
    <source>
        <dbReference type="SAM" id="Phobius"/>
    </source>
</evidence>
<dbReference type="InterPro" id="IPR036412">
    <property type="entry name" value="HAD-like_sf"/>
</dbReference>
<dbReference type="EMBL" id="SLWY01000019">
    <property type="protein sequence ID" value="TCO79567.1"/>
    <property type="molecule type" value="Genomic_DNA"/>
</dbReference>
<reference evidence="12 13" key="1">
    <citation type="submission" date="2019-03" db="EMBL/GenBank/DDBJ databases">
        <title>Genomic Encyclopedia of Type Strains, Phase IV (KMG-IV): sequencing the most valuable type-strain genomes for metagenomic binning, comparative biology and taxonomic classification.</title>
        <authorList>
            <person name="Goeker M."/>
        </authorList>
    </citation>
    <scope>NUCLEOTIDE SEQUENCE [LARGE SCALE GENOMIC DNA]</scope>
    <source>
        <strain evidence="12 13">DSM 25287</strain>
    </source>
</reference>
<dbReference type="GO" id="GO:0036376">
    <property type="term" value="P:sodium ion export across plasma membrane"/>
    <property type="evidence" value="ECO:0007669"/>
    <property type="project" value="TreeGrafter"/>
</dbReference>
<keyword evidence="13" id="KW-1185">Reference proteome</keyword>
<dbReference type="InterPro" id="IPR059000">
    <property type="entry name" value="ATPase_P-type_domA"/>
</dbReference>
<keyword evidence="9 10" id="KW-0472">Membrane</keyword>
<feature type="transmembrane region" description="Helical" evidence="10">
    <location>
        <begin position="832"/>
        <end position="855"/>
    </location>
</feature>
<dbReference type="SUPFAM" id="SSF81665">
    <property type="entry name" value="Calcium ATPase, transmembrane domain M"/>
    <property type="match status" value="1"/>
</dbReference>
<dbReference type="GO" id="GO:0005391">
    <property type="term" value="F:P-type sodium:potassium-exchanging transporter activity"/>
    <property type="evidence" value="ECO:0007669"/>
    <property type="project" value="TreeGrafter"/>
</dbReference>
<keyword evidence="6" id="KW-0067">ATP-binding</keyword>
<dbReference type="Gene3D" id="3.40.1110.10">
    <property type="entry name" value="Calcium-transporting ATPase, cytoplasmic domain N"/>
    <property type="match status" value="1"/>
</dbReference>
<evidence type="ECO:0000256" key="7">
    <source>
        <dbReference type="ARBA" id="ARBA00022967"/>
    </source>
</evidence>
<feature type="transmembrane region" description="Helical" evidence="10">
    <location>
        <begin position="875"/>
        <end position="892"/>
    </location>
</feature>
<evidence type="ECO:0000256" key="4">
    <source>
        <dbReference type="ARBA" id="ARBA00022692"/>
    </source>
</evidence>
<evidence type="ECO:0000256" key="3">
    <source>
        <dbReference type="ARBA" id="ARBA00022475"/>
    </source>
</evidence>
<sequence length="914" mass="96431">MTQQSADVNAPLWHAQPAEHAFAALDATAAGLGDAQAAERLARHGPNRLAPPQRASALTRFLRQFDNILIYVLLASAVTTGLLGHPVDTAVILGVVLINAIVGFIQEGKAESALAAIRDMLSLRAMVLRDGQRRELPAEELVPGDVVLLASGDKVPADLRLIETRNLRVQEAALTGEAEAVEKHPAAVAADAPLGDRRCMAYSGTLVIYGQASGLVVATAADTELGRISTLLEQVGAMTTPLLEQIARFGRWLTGLILGIAALTFAIGWSLRGYHWGEMFMAAVGLAVAAIPEGLPAVMTITFAIGVQRMARHAAIVRRLPAVETLGSVTVICSDKTGTLTQNAMTVKSLAGSTASYTVAGVGYQPEGGFRVDDAEVSPAAAPLIGELARAVHLCNDAVLREHADEWTVEGDPTEGALLTLARKAGLDPAATSGAWPRLDSIPFESEHRYMATLHATPDGAGAVLFVKGAPERVLDMCTAQRGADGEEPLAPAHWRQRIEALAARGQRVLAVAERRFTHAPRPLAPADAEHGLTLIGLLGIMDPPRPEAVQAVRRCHDAGVRVKMITGDHAATARAIADELGLGGSGHVLTGADIERLSDAELQRVVQETDVYARASPEHKLRLVAALQANREVVAMTGDGVNDAPALKRADVGVAMGAKGTEAAKEASEIVLADDNFATIARAVAEGRTIYDNLKKAIVFSLPTNGAQASLIVAAILLGTALPITPVQVLWVNMVVAVTLSLALAFEPPESDVMRRPPRDRDEALVSGFLAWRVVLVSVVQTIGSLGLFQLEIAQGTSTEAARTLAVNALVTGQIFYLFNSRYTYASSVGLRGFVGNPVALLGAGLLVLLQLGFTYLPLMHTLMGTAALGAHEWLWVLGVGATVFVVVEIEKAALRRRLARAAGGRSASHDFS</sequence>
<dbReference type="InterPro" id="IPR023214">
    <property type="entry name" value="HAD_sf"/>
</dbReference>
<comment type="caution">
    <text evidence="12">The sequence shown here is derived from an EMBL/GenBank/DDBJ whole genome shotgun (WGS) entry which is preliminary data.</text>
</comment>
<dbReference type="InterPro" id="IPR023299">
    <property type="entry name" value="ATPase_P-typ_cyto_dom_N"/>
</dbReference>
<dbReference type="RefSeq" id="WP_132544639.1">
    <property type="nucleotide sequence ID" value="NZ_SLWY01000019.1"/>
</dbReference>
<evidence type="ECO:0000256" key="2">
    <source>
        <dbReference type="ARBA" id="ARBA00005675"/>
    </source>
</evidence>
<dbReference type="InterPro" id="IPR004014">
    <property type="entry name" value="ATPase_P-typ_cation-transptr_N"/>
</dbReference>
<dbReference type="SFLD" id="SFLDG00002">
    <property type="entry name" value="C1.7:_P-type_atpase_like"/>
    <property type="match status" value="1"/>
</dbReference>
<evidence type="ECO:0000256" key="5">
    <source>
        <dbReference type="ARBA" id="ARBA00022741"/>
    </source>
</evidence>
<feature type="transmembrane region" description="Helical" evidence="10">
    <location>
        <begin position="252"/>
        <end position="271"/>
    </location>
</feature>
<dbReference type="GO" id="GO:0006883">
    <property type="term" value="P:intracellular sodium ion homeostasis"/>
    <property type="evidence" value="ECO:0007669"/>
    <property type="project" value="TreeGrafter"/>
</dbReference>
<organism evidence="12 13">
    <name type="scientific">Plasticicumulans lactativorans</name>
    <dbReference type="NCBI Taxonomy" id="1133106"/>
    <lineage>
        <taxon>Bacteria</taxon>
        <taxon>Pseudomonadati</taxon>
        <taxon>Pseudomonadota</taxon>
        <taxon>Gammaproteobacteria</taxon>
        <taxon>Candidatus Competibacteraceae</taxon>
        <taxon>Plasticicumulans</taxon>
    </lineage>
</organism>
<dbReference type="InterPro" id="IPR008250">
    <property type="entry name" value="ATPase_P-typ_transduc_dom_A_sf"/>
</dbReference>
<dbReference type="InterPro" id="IPR006068">
    <property type="entry name" value="ATPase_P-typ_cation-transptr_C"/>
</dbReference>
<comment type="similarity">
    <text evidence="2">Belongs to the cation transport ATPase (P-type) (TC 3.A.3) family. Type IIA subfamily.</text>
</comment>
<dbReference type="FunFam" id="3.40.50.1000:FF:000028">
    <property type="entry name" value="Calcium-transporting P-type ATPase, putative"/>
    <property type="match status" value="1"/>
</dbReference>
<evidence type="ECO:0000256" key="6">
    <source>
        <dbReference type="ARBA" id="ARBA00022840"/>
    </source>
</evidence>
<dbReference type="PANTHER" id="PTHR43294:SF21">
    <property type="entry name" value="CATION TRANSPORTING ATPASE"/>
    <property type="match status" value="1"/>
</dbReference>
<feature type="transmembrane region" description="Helical" evidence="10">
    <location>
        <begin position="698"/>
        <end position="723"/>
    </location>
</feature>
<dbReference type="GO" id="GO:0016887">
    <property type="term" value="F:ATP hydrolysis activity"/>
    <property type="evidence" value="ECO:0007669"/>
    <property type="project" value="InterPro"/>
</dbReference>
<feature type="transmembrane region" description="Helical" evidence="10">
    <location>
        <begin position="68"/>
        <end position="84"/>
    </location>
</feature>
<dbReference type="SMART" id="SM00831">
    <property type="entry name" value="Cation_ATPase_N"/>
    <property type="match status" value="1"/>
</dbReference>
<dbReference type="SFLD" id="SFLDS00003">
    <property type="entry name" value="Haloacid_Dehalogenase"/>
    <property type="match status" value="1"/>
</dbReference>
<dbReference type="SUPFAM" id="SSF81653">
    <property type="entry name" value="Calcium ATPase, transduction domain A"/>
    <property type="match status" value="1"/>
</dbReference>
<evidence type="ECO:0000256" key="8">
    <source>
        <dbReference type="ARBA" id="ARBA00022989"/>
    </source>
</evidence>
<dbReference type="Pfam" id="PF00689">
    <property type="entry name" value="Cation_ATPase_C"/>
    <property type="match status" value="1"/>
</dbReference>
<dbReference type="PRINTS" id="PR00120">
    <property type="entry name" value="HATPASE"/>
</dbReference>
<keyword evidence="5" id="KW-0547">Nucleotide-binding</keyword>
<evidence type="ECO:0000259" key="11">
    <source>
        <dbReference type="SMART" id="SM00831"/>
    </source>
</evidence>
<dbReference type="Proteomes" id="UP000295765">
    <property type="component" value="Unassembled WGS sequence"/>
</dbReference>
<dbReference type="PRINTS" id="PR00119">
    <property type="entry name" value="CATATPASE"/>
</dbReference>
<evidence type="ECO:0000256" key="9">
    <source>
        <dbReference type="ARBA" id="ARBA00023136"/>
    </source>
</evidence>